<dbReference type="OrthoDB" id="2749714at2759"/>
<keyword evidence="1" id="KW-0175">Coiled coil</keyword>
<dbReference type="Proteomes" id="UP000518752">
    <property type="component" value="Unassembled WGS sequence"/>
</dbReference>
<accession>A0A8H5HXT1</accession>
<reference evidence="3 4" key="1">
    <citation type="journal article" date="2020" name="ISME J.">
        <title>Uncovering the hidden diversity of litter-decomposition mechanisms in mushroom-forming fungi.</title>
        <authorList>
            <person name="Floudas D."/>
            <person name="Bentzer J."/>
            <person name="Ahren D."/>
            <person name="Johansson T."/>
            <person name="Persson P."/>
            <person name="Tunlid A."/>
        </authorList>
    </citation>
    <scope>NUCLEOTIDE SEQUENCE [LARGE SCALE GENOMIC DNA]</scope>
    <source>
        <strain evidence="3 4">CBS 406.79</strain>
    </source>
</reference>
<name>A0A8H5HXT1_9AGAR</name>
<dbReference type="AlphaFoldDB" id="A0A8H5HXT1"/>
<organism evidence="3 4">
    <name type="scientific">Collybiopsis confluens</name>
    <dbReference type="NCBI Taxonomy" id="2823264"/>
    <lineage>
        <taxon>Eukaryota</taxon>
        <taxon>Fungi</taxon>
        <taxon>Dikarya</taxon>
        <taxon>Basidiomycota</taxon>
        <taxon>Agaricomycotina</taxon>
        <taxon>Agaricomycetes</taxon>
        <taxon>Agaricomycetidae</taxon>
        <taxon>Agaricales</taxon>
        <taxon>Marasmiineae</taxon>
        <taxon>Omphalotaceae</taxon>
        <taxon>Collybiopsis</taxon>
    </lineage>
</organism>
<evidence type="ECO:0000313" key="4">
    <source>
        <dbReference type="Proteomes" id="UP000518752"/>
    </source>
</evidence>
<comment type="caution">
    <text evidence="3">The sequence shown here is derived from an EMBL/GenBank/DDBJ whole genome shotgun (WGS) entry which is preliminary data.</text>
</comment>
<gene>
    <name evidence="3" type="ORF">D9757_001937</name>
</gene>
<dbReference type="EMBL" id="JAACJN010000010">
    <property type="protein sequence ID" value="KAF5391428.1"/>
    <property type="molecule type" value="Genomic_DNA"/>
</dbReference>
<sequence length="372" mass="42277">MEEQTLIEANYQEWHAKWSRMKTTMDRWESHSKQFPFSAAQKVKLQQFKAQCDEAFVRLETAYNRRVERGNSSLNLILTAIEKQDLKAVELQKLSTEVTQKIAEVEALKKQRETTLNVDSNVSSAPSHKRRRLSGPEAPSHLVTQTNEITGLHRSLKSVAERLSTVQNNVIAQETEVQEMLRAYMQDRAQAEAAGESRTESRVNEIYDQVDRVADEFSEVSEWIAEIINDSSRNEAQLLLLSDASEQQELETRNLLTRVKEHEEQRSRDQSEIDALSATLNLYRDRPVSPPSSPFDPESFVGDMKDLITELVHEAVKSEVEEVRSALAEDLQKHNSELYSTLWSKLSLTTKVIAAVSEATKEVLPVVPPSVS</sequence>
<proteinExistence type="predicted"/>
<evidence type="ECO:0000256" key="2">
    <source>
        <dbReference type="SAM" id="MobiDB-lite"/>
    </source>
</evidence>
<evidence type="ECO:0000256" key="1">
    <source>
        <dbReference type="SAM" id="Coils"/>
    </source>
</evidence>
<evidence type="ECO:0000313" key="3">
    <source>
        <dbReference type="EMBL" id="KAF5391428.1"/>
    </source>
</evidence>
<feature type="compositionally biased region" description="Polar residues" evidence="2">
    <location>
        <begin position="116"/>
        <end position="126"/>
    </location>
</feature>
<protein>
    <submittedName>
        <fullName evidence="3">Uncharacterized protein</fullName>
    </submittedName>
</protein>
<feature type="coiled-coil region" evidence="1">
    <location>
        <begin position="245"/>
        <end position="279"/>
    </location>
</feature>
<keyword evidence="4" id="KW-1185">Reference proteome</keyword>
<feature type="region of interest" description="Disordered" evidence="2">
    <location>
        <begin position="116"/>
        <end position="141"/>
    </location>
</feature>